<dbReference type="AlphaFoldDB" id="A0A917IG27"/>
<reference evidence="1" key="1">
    <citation type="journal article" date="2014" name="Int. J. Syst. Evol. Microbiol.">
        <title>Complete genome sequence of Corynebacterium casei LMG S-19264T (=DSM 44701T), isolated from a smear-ripened cheese.</title>
        <authorList>
            <consortium name="US DOE Joint Genome Institute (JGI-PGF)"/>
            <person name="Walter F."/>
            <person name="Albersmeier A."/>
            <person name="Kalinowski J."/>
            <person name="Ruckert C."/>
        </authorList>
    </citation>
    <scope>NUCLEOTIDE SEQUENCE</scope>
    <source>
        <strain evidence="1">CGMCC 1.15794</strain>
    </source>
</reference>
<dbReference type="SUPFAM" id="SSF53474">
    <property type="entry name" value="alpha/beta-Hydrolases"/>
    <property type="match status" value="1"/>
</dbReference>
<dbReference type="RefSeq" id="WP_188755769.1">
    <property type="nucleotide sequence ID" value="NZ_BMJY01000005.1"/>
</dbReference>
<evidence type="ECO:0000313" key="2">
    <source>
        <dbReference type="Proteomes" id="UP000657592"/>
    </source>
</evidence>
<evidence type="ECO:0000313" key="1">
    <source>
        <dbReference type="EMBL" id="GGH42811.1"/>
    </source>
</evidence>
<evidence type="ECO:0008006" key="3">
    <source>
        <dbReference type="Google" id="ProtNLM"/>
    </source>
</evidence>
<proteinExistence type="predicted"/>
<dbReference type="Gene3D" id="3.40.50.1820">
    <property type="entry name" value="alpha/beta hydrolase"/>
    <property type="match status" value="1"/>
</dbReference>
<organism evidence="1 2">
    <name type="scientific">Microbacterium album</name>
    <dbReference type="NCBI Taxonomy" id="2053191"/>
    <lineage>
        <taxon>Bacteria</taxon>
        <taxon>Bacillati</taxon>
        <taxon>Actinomycetota</taxon>
        <taxon>Actinomycetes</taxon>
        <taxon>Micrococcales</taxon>
        <taxon>Microbacteriaceae</taxon>
        <taxon>Microbacterium</taxon>
    </lineage>
</organism>
<name>A0A917IG27_9MICO</name>
<dbReference type="Proteomes" id="UP000657592">
    <property type="component" value="Unassembled WGS sequence"/>
</dbReference>
<reference evidence="1" key="2">
    <citation type="submission" date="2020-09" db="EMBL/GenBank/DDBJ databases">
        <authorList>
            <person name="Sun Q."/>
            <person name="Zhou Y."/>
        </authorList>
    </citation>
    <scope>NUCLEOTIDE SEQUENCE</scope>
    <source>
        <strain evidence="1">CGMCC 1.15794</strain>
    </source>
</reference>
<gene>
    <name evidence="1" type="ORF">GCM10010921_16260</name>
</gene>
<protein>
    <recommendedName>
        <fullName evidence="3">Alpha/beta hydrolase</fullName>
    </recommendedName>
</protein>
<comment type="caution">
    <text evidence="1">The sequence shown here is derived from an EMBL/GenBank/DDBJ whole genome shotgun (WGS) entry which is preliminary data.</text>
</comment>
<dbReference type="InterPro" id="IPR029058">
    <property type="entry name" value="AB_hydrolase_fold"/>
</dbReference>
<sequence length="438" mass="45049">MSLEIASGGAVAVDPQSLRDAAARLAGIAERFDTVATAGWAAVGVAVLDAPLARDAAAHAAELAVQVRRVADELRLAADVYDAVETRARLAVLVAGGTGAPARAEEARALEQRLAAIAARSPAAIAESDRLWRRWETGWDDELARQATLGGLPVAGVLGPVAVWGAAGAVRVLGRGVVHAPAPGSARGAPRGSEEAVRVTALSRRAAAAAGSLAEVASRIPGDDARVRVERHVFADGSQQFAAYVGGTAGGLGPDPGEAWDMRSNLELYGGRTSASQQAVERALADAGARLGDTVHLYGFSQGAMIAGRMAIEGRYDVRTLVTFGAPTAVMAGASTLNVTMRYRDDPVVALAGGGAPVANGSPQSFVAEAVREPLAWPGDVTMPAHRMDAYVDLAAQVDASGDPRVAAARERHLDALAGAREIVATEYAAERVSDARE</sequence>
<accession>A0A917IG27</accession>
<dbReference type="EMBL" id="BMJY01000005">
    <property type="protein sequence ID" value="GGH42811.1"/>
    <property type="molecule type" value="Genomic_DNA"/>
</dbReference>
<keyword evidence="2" id="KW-1185">Reference proteome</keyword>